<comment type="caution">
    <text evidence="3">The sequence shown here is derived from an EMBL/GenBank/DDBJ whole genome shotgun (WGS) entry which is preliminary data.</text>
</comment>
<dbReference type="EMBL" id="CANHGI010000001">
    <property type="protein sequence ID" value="CAI5439792.1"/>
    <property type="molecule type" value="Genomic_DNA"/>
</dbReference>
<dbReference type="InterPro" id="IPR002083">
    <property type="entry name" value="MATH/TRAF_dom"/>
</dbReference>
<sequence length="294" mass="34216">MIPIAKNDNKICWQVVNVETLDENGRISPEFITDDLKWHINIEKNTKNNVEYLGIYLVPVDMKTTWIYEVWLKFAIFDENGGELMNCDISDNNEPVLFMKNCGGWGNKEFMKFDTKIHTIQGEFNYKFYDFSKNPAIFADTSLRVKNELFHVNKGILSSSSNYFNRKFLQKDEPIIVVKNVEPHHILQLLAAILPNSIQITAKTYDTLLNLAKKFEIPVLIEKCEKYFAENQCKNLIEVLKMTETLGDFDEIPKFVEKFVKRGSELKILLNSPEFAEFENLTKCRIYPAALKFL</sequence>
<dbReference type="Gene3D" id="2.60.210.10">
    <property type="entry name" value="Apoptosis, Tumor Necrosis Factor Receptor Associated Protein 2, Chain A"/>
    <property type="match status" value="1"/>
</dbReference>
<dbReference type="SUPFAM" id="SSF49599">
    <property type="entry name" value="TRAF domain-like"/>
    <property type="match status" value="1"/>
</dbReference>
<keyword evidence="4" id="KW-1185">Reference proteome</keyword>
<evidence type="ECO:0000259" key="1">
    <source>
        <dbReference type="PROSITE" id="PS50097"/>
    </source>
</evidence>
<dbReference type="InterPro" id="IPR008974">
    <property type="entry name" value="TRAF-like"/>
</dbReference>
<dbReference type="CDD" id="cd18186">
    <property type="entry name" value="BTB_POZ_ZBTB_KLHL-like"/>
    <property type="match status" value="1"/>
</dbReference>
<dbReference type="Pfam" id="PF22486">
    <property type="entry name" value="MATH_2"/>
    <property type="match status" value="1"/>
</dbReference>
<dbReference type="PANTHER" id="PTHR22743:SF165">
    <property type="entry name" value="BTB AND MATH DOMAIN CONTAINING-RELATED"/>
    <property type="match status" value="1"/>
</dbReference>
<dbReference type="PROSITE" id="PS50097">
    <property type="entry name" value="BTB"/>
    <property type="match status" value="1"/>
</dbReference>
<dbReference type="Proteomes" id="UP001152747">
    <property type="component" value="Unassembled WGS sequence"/>
</dbReference>
<dbReference type="PROSITE" id="PS50144">
    <property type="entry name" value="MATH"/>
    <property type="match status" value="1"/>
</dbReference>
<evidence type="ECO:0000313" key="3">
    <source>
        <dbReference type="EMBL" id="CAI5439792.1"/>
    </source>
</evidence>
<dbReference type="InterPro" id="IPR011333">
    <property type="entry name" value="SKP1/BTB/POZ_sf"/>
</dbReference>
<protein>
    <recommendedName>
        <fullName evidence="5">BTB domain-containing protein</fullName>
    </recommendedName>
</protein>
<dbReference type="OrthoDB" id="409824at2759"/>
<dbReference type="PANTHER" id="PTHR22743">
    <property type="entry name" value="MEPRIN/TRAF-LIKE MATH FAMILY-C.ELEGANS"/>
    <property type="match status" value="1"/>
</dbReference>
<reference evidence="3" key="1">
    <citation type="submission" date="2022-11" db="EMBL/GenBank/DDBJ databases">
        <authorList>
            <person name="Kikuchi T."/>
        </authorList>
    </citation>
    <scope>NUCLEOTIDE SEQUENCE</scope>
    <source>
        <strain evidence="3">PS1010</strain>
    </source>
</reference>
<dbReference type="InterPro" id="IPR000210">
    <property type="entry name" value="BTB/POZ_dom"/>
</dbReference>
<dbReference type="SMART" id="SM00225">
    <property type="entry name" value="BTB"/>
    <property type="match status" value="1"/>
</dbReference>
<feature type="domain" description="MATH" evidence="2">
    <location>
        <begin position="8"/>
        <end position="143"/>
    </location>
</feature>
<gene>
    <name evidence="3" type="ORF">CAMP_LOCUS2429</name>
</gene>
<accession>A0A9P1MTS9</accession>
<dbReference type="SUPFAM" id="SSF54695">
    <property type="entry name" value="POZ domain"/>
    <property type="match status" value="1"/>
</dbReference>
<name>A0A9P1MTS9_9PELO</name>
<dbReference type="AlphaFoldDB" id="A0A9P1MTS9"/>
<evidence type="ECO:0000313" key="4">
    <source>
        <dbReference type="Proteomes" id="UP001152747"/>
    </source>
</evidence>
<feature type="domain" description="BTB" evidence="1">
    <location>
        <begin position="139"/>
        <end position="202"/>
    </location>
</feature>
<evidence type="ECO:0008006" key="5">
    <source>
        <dbReference type="Google" id="ProtNLM"/>
    </source>
</evidence>
<dbReference type="CDD" id="cd00121">
    <property type="entry name" value="MATH"/>
    <property type="match status" value="1"/>
</dbReference>
<proteinExistence type="predicted"/>
<dbReference type="Gene3D" id="3.30.710.10">
    <property type="entry name" value="Potassium Channel Kv1.1, Chain A"/>
    <property type="match status" value="1"/>
</dbReference>
<organism evidence="3 4">
    <name type="scientific">Caenorhabditis angaria</name>
    <dbReference type="NCBI Taxonomy" id="860376"/>
    <lineage>
        <taxon>Eukaryota</taxon>
        <taxon>Metazoa</taxon>
        <taxon>Ecdysozoa</taxon>
        <taxon>Nematoda</taxon>
        <taxon>Chromadorea</taxon>
        <taxon>Rhabditida</taxon>
        <taxon>Rhabditina</taxon>
        <taxon>Rhabditomorpha</taxon>
        <taxon>Rhabditoidea</taxon>
        <taxon>Rhabditidae</taxon>
        <taxon>Peloderinae</taxon>
        <taxon>Caenorhabditis</taxon>
    </lineage>
</organism>
<dbReference type="Pfam" id="PF00651">
    <property type="entry name" value="BTB"/>
    <property type="match status" value="1"/>
</dbReference>
<evidence type="ECO:0000259" key="2">
    <source>
        <dbReference type="PROSITE" id="PS50144"/>
    </source>
</evidence>
<dbReference type="InterPro" id="IPR052664">
    <property type="entry name" value="BTB-MATH_domain_protein"/>
</dbReference>